<dbReference type="GO" id="GO:0034704">
    <property type="term" value="C:calcium channel complex"/>
    <property type="evidence" value="ECO:0007669"/>
    <property type="project" value="TreeGrafter"/>
</dbReference>
<feature type="domain" description="Inositol 1,4,5-trisphosphate/ryanodine receptor" evidence="1">
    <location>
        <begin position="4"/>
        <end position="79"/>
    </location>
</feature>
<dbReference type="GO" id="GO:0042383">
    <property type="term" value="C:sarcolemma"/>
    <property type="evidence" value="ECO:0007669"/>
    <property type="project" value="TreeGrafter"/>
</dbReference>
<proteinExistence type="predicted"/>
<protein>
    <recommendedName>
        <fullName evidence="1">Inositol 1,4,5-trisphosphate/ryanodine receptor domain-containing protein</fullName>
    </recommendedName>
</protein>
<evidence type="ECO:0000313" key="3">
    <source>
        <dbReference type="Proteomes" id="UP000290809"/>
    </source>
</evidence>
<comment type="caution">
    <text evidence="2">The sequence shown here is derived from an EMBL/GenBank/DDBJ whole genome shotgun (WGS) entry which is preliminary data.</text>
</comment>
<dbReference type="Gene3D" id="2.80.10.50">
    <property type="match status" value="1"/>
</dbReference>
<organism evidence="2 3">
    <name type="scientific">Schistosoma bovis</name>
    <name type="common">Blood fluke</name>
    <dbReference type="NCBI Taxonomy" id="6184"/>
    <lineage>
        <taxon>Eukaryota</taxon>
        <taxon>Metazoa</taxon>
        <taxon>Spiralia</taxon>
        <taxon>Lophotrochozoa</taxon>
        <taxon>Platyhelminthes</taxon>
        <taxon>Trematoda</taxon>
        <taxon>Digenea</taxon>
        <taxon>Strigeidida</taxon>
        <taxon>Schistosomatoidea</taxon>
        <taxon>Schistosomatidae</taxon>
        <taxon>Schistosoma</taxon>
    </lineage>
</organism>
<accession>A0A430QFV9</accession>
<dbReference type="PANTHER" id="PTHR46399:SF8">
    <property type="entry name" value="B30.2_SPRY DOMAIN-CONTAINING PROTEIN"/>
    <property type="match status" value="1"/>
</dbReference>
<name>A0A430QFV9_SCHBO</name>
<dbReference type="AlphaFoldDB" id="A0A430QFV9"/>
<dbReference type="Proteomes" id="UP000290809">
    <property type="component" value="Unassembled WGS sequence"/>
</dbReference>
<dbReference type="STRING" id="6184.A0A430QFV9"/>
<dbReference type="InterPro" id="IPR014821">
    <property type="entry name" value="Ins145_P3_rcpt"/>
</dbReference>
<dbReference type="GO" id="GO:0005219">
    <property type="term" value="F:ryanodine-sensitive calcium-release channel activity"/>
    <property type="evidence" value="ECO:0007669"/>
    <property type="project" value="TreeGrafter"/>
</dbReference>
<sequence length="84" mass="9262">MPPCVFVLDQALSVRALQEMLSIQHQSSDGSGQSGHRTLLYGHAIRLKHRESNMYLSCLSTSTSQDKLAFDVGLQQNAESKSLI</sequence>
<dbReference type="GO" id="GO:0005790">
    <property type="term" value="C:smooth endoplasmic reticulum"/>
    <property type="evidence" value="ECO:0007669"/>
    <property type="project" value="TreeGrafter"/>
</dbReference>
<dbReference type="GO" id="GO:0033017">
    <property type="term" value="C:sarcoplasmic reticulum membrane"/>
    <property type="evidence" value="ECO:0007669"/>
    <property type="project" value="TreeGrafter"/>
</dbReference>
<evidence type="ECO:0000259" key="1">
    <source>
        <dbReference type="Pfam" id="PF08709"/>
    </source>
</evidence>
<dbReference type="InterPro" id="IPR015925">
    <property type="entry name" value="Ryanodine_IP3_receptor"/>
</dbReference>
<evidence type="ECO:0000313" key="2">
    <source>
        <dbReference type="EMBL" id="RTG86578.1"/>
    </source>
</evidence>
<dbReference type="EMBL" id="QMKO01001785">
    <property type="protein sequence ID" value="RTG86578.1"/>
    <property type="molecule type" value="Genomic_DNA"/>
</dbReference>
<dbReference type="GO" id="GO:0006941">
    <property type="term" value="P:striated muscle contraction"/>
    <property type="evidence" value="ECO:0007669"/>
    <property type="project" value="TreeGrafter"/>
</dbReference>
<dbReference type="PANTHER" id="PTHR46399">
    <property type="entry name" value="B30.2/SPRY DOMAIN-CONTAINING PROTEIN"/>
    <property type="match status" value="1"/>
</dbReference>
<dbReference type="Pfam" id="PF08709">
    <property type="entry name" value="Ins145_P3_rec"/>
    <property type="match status" value="1"/>
</dbReference>
<dbReference type="GO" id="GO:0030018">
    <property type="term" value="C:Z disc"/>
    <property type="evidence" value="ECO:0007669"/>
    <property type="project" value="TreeGrafter"/>
</dbReference>
<dbReference type="GO" id="GO:0014808">
    <property type="term" value="P:release of sequestered calcium ion into cytosol by sarcoplasmic reticulum"/>
    <property type="evidence" value="ECO:0007669"/>
    <property type="project" value="TreeGrafter"/>
</dbReference>
<gene>
    <name evidence="2" type="ORF">DC041_0003982</name>
</gene>
<keyword evidence="3" id="KW-1185">Reference proteome</keyword>
<reference evidence="2 3" key="1">
    <citation type="journal article" date="2019" name="PLoS Pathog.">
        <title>Genome sequence of the bovine parasite Schistosoma bovis Tanzania.</title>
        <authorList>
            <person name="Oey H."/>
            <person name="Zakrzewski M."/>
            <person name="Gobert G."/>
            <person name="Gravermann K."/>
            <person name="Stoye J."/>
            <person name="Jones M."/>
            <person name="Mcmanus D."/>
            <person name="Krause L."/>
        </authorList>
    </citation>
    <scope>NUCLEOTIDE SEQUENCE [LARGE SCALE GENOMIC DNA]</scope>
    <source>
        <strain evidence="2 3">TAN1997</strain>
    </source>
</reference>